<comment type="caution">
    <text evidence="3">The sequence shown here is derived from an EMBL/GenBank/DDBJ whole genome shotgun (WGS) entry which is preliminary data.</text>
</comment>
<dbReference type="AlphaFoldDB" id="A0AAE0NCP8"/>
<dbReference type="InterPro" id="IPR052099">
    <property type="entry name" value="Regulatory_TF_Diverse"/>
</dbReference>
<dbReference type="EMBL" id="JAULSN010000002">
    <property type="protein sequence ID" value="KAK3378881.1"/>
    <property type="molecule type" value="Genomic_DNA"/>
</dbReference>
<reference evidence="3" key="2">
    <citation type="submission" date="2023-06" db="EMBL/GenBank/DDBJ databases">
        <authorList>
            <consortium name="Lawrence Berkeley National Laboratory"/>
            <person name="Haridas S."/>
            <person name="Hensen N."/>
            <person name="Bonometti L."/>
            <person name="Westerberg I."/>
            <person name="Brannstrom I.O."/>
            <person name="Guillou S."/>
            <person name="Cros-Aarteil S."/>
            <person name="Calhoun S."/>
            <person name="Kuo A."/>
            <person name="Mondo S."/>
            <person name="Pangilinan J."/>
            <person name="Riley R."/>
            <person name="Labutti K."/>
            <person name="Andreopoulos B."/>
            <person name="Lipzen A."/>
            <person name="Chen C."/>
            <person name="Yanf M."/>
            <person name="Daum C."/>
            <person name="Ng V."/>
            <person name="Clum A."/>
            <person name="Steindorff A."/>
            <person name="Ohm R."/>
            <person name="Martin F."/>
            <person name="Silar P."/>
            <person name="Natvig D."/>
            <person name="Lalanne C."/>
            <person name="Gautier V."/>
            <person name="Ament-Velasquez S.L."/>
            <person name="Kruys A."/>
            <person name="Hutchinson M.I."/>
            <person name="Powell A.J."/>
            <person name="Barry K."/>
            <person name="Miller A.N."/>
            <person name="Grigoriev I.V."/>
            <person name="Debuchy R."/>
            <person name="Gladieux P."/>
            <person name="Thoren M.H."/>
            <person name="Johannesson H."/>
        </authorList>
    </citation>
    <scope>NUCLEOTIDE SEQUENCE</scope>
    <source>
        <strain evidence="3">CBS 958.72</strain>
    </source>
</reference>
<keyword evidence="4" id="KW-1185">Reference proteome</keyword>
<dbReference type="PANTHER" id="PTHR47336:SF2">
    <property type="entry name" value="TRANSCRIPTION FACTOR HMS1-RELATED"/>
    <property type="match status" value="1"/>
</dbReference>
<reference evidence="3" key="1">
    <citation type="journal article" date="2023" name="Mol. Phylogenet. Evol.">
        <title>Genome-scale phylogeny and comparative genomics of the fungal order Sordariales.</title>
        <authorList>
            <person name="Hensen N."/>
            <person name="Bonometti L."/>
            <person name="Westerberg I."/>
            <person name="Brannstrom I.O."/>
            <person name="Guillou S."/>
            <person name="Cros-Aarteil S."/>
            <person name="Calhoun S."/>
            <person name="Haridas S."/>
            <person name="Kuo A."/>
            <person name="Mondo S."/>
            <person name="Pangilinan J."/>
            <person name="Riley R."/>
            <person name="LaButti K."/>
            <person name="Andreopoulos B."/>
            <person name="Lipzen A."/>
            <person name="Chen C."/>
            <person name="Yan M."/>
            <person name="Daum C."/>
            <person name="Ng V."/>
            <person name="Clum A."/>
            <person name="Steindorff A."/>
            <person name="Ohm R.A."/>
            <person name="Martin F."/>
            <person name="Silar P."/>
            <person name="Natvig D.O."/>
            <person name="Lalanne C."/>
            <person name="Gautier V."/>
            <person name="Ament-Velasquez S.L."/>
            <person name="Kruys A."/>
            <person name="Hutchinson M.I."/>
            <person name="Powell A.J."/>
            <person name="Barry K."/>
            <person name="Miller A.N."/>
            <person name="Grigoriev I.V."/>
            <person name="Debuchy R."/>
            <person name="Gladieux P."/>
            <person name="Hiltunen Thoren M."/>
            <person name="Johannesson H."/>
        </authorList>
    </citation>
    <scope>NUCLEOTIDE SEQUENCE</scope>
    <source>
        <strain evidence="3">CBS 958.72</strain>
    </source>
</reference>
<dbReference type="InterPro" id="IPR036638">
    <property type="entry name" value="HLH_DNA-bd_sf"/>
</dbReference>
<dbReference type="Pfam" id="PF00010">
    <property type="entry name" value="HLH"/>
    <property type="match status" value="1"/>
</dbReference>
<proteinExistence type="predicted"/>
<evidence type="ECO:0000313" key="4">
    <source>
        <dbReference type="Proteomes" id="UP001287356"/>
    </source>
</evidence>
<evidence type="ECO:0000259" key="2">
    <source>
        <dbReference type="PROSITE" id="PS50888"/>
    </source>
</evidence>
<feature type="region of interest" description="Disordered" evidence="1">
    <location>
        <begin position="83"/>
        <end position="122"/>
    </location>
</feature>
<sequence>MKLPYGFDRRPLQMDANLQLDGLVEPRILDGSEMETYPMTATYDYSGAEIDCMRWHVLDNCFPESLSSRPYIDDTTFGDAVYGNGPLPPTPFAEEDIGHQGPTTNSLGRPNQSSSDENSLFTPVDNFSGAGYEFPTANAAELQWHAYNNYGYDLPPPASDNISPGMDTGYAAVMSATVSPVPPQTLERPSSGTPPPSEPSNKSSTPLSIKAENSAGPENPRSRRTETSQGGKRGGIQSRKSHNLVEQQYRNRLNAHFERLLDALLGAGKQQWAGSGTDDAAPDVKRMTKAEVLELATRHIKTLSRENSSLRRKYQKFLEIICRIGAMDAAAGTESKRLHRRTHRL</sequence>
<accession>A0AAE0NCP8</accession>
<dbReference type="PANTHER" id="PTHR47336">
    <property type="entry name" value="TRANSCRIPTION FACTOR HMS1-RELATED"/>
    <property type="match status" value="1"/>
</dbReference>
<dbReference type="Proteomes" id="UP001287356">
    <property type="component" value="Unassembled WGS sequence"/>
</dbReference>
<dbReference type="SUPFAM" id="SSF47459">
    <property type="entry name" value="HLH, helix-loop-helix DNA-binding domain"/>
    <property type="match status" value="1"/>
</dbReference>
<name>A0AAE0NCP8_9PEZI</name>
<organism evidence="3 4">
    <name type="scientific">Lasiosphaeria ovina</name>
    <dbReference type="NCBI Taxonomy" id="92902"/>
    <lineage>
        <taxon>Eukaryota</taxon>
        <taxon>Fungi</taxon>
        <taxon>Dikarya</taxon>
        <taxon>Ascomycota</taxon>
        <taxon>Pezizomycotina</taxon>
        <taxon>Sordariomycetes</taxon>
        <taxon>Sordariomycetidae</taxon>
        <taxon>Sordariales</taxon>
        <taxon>Lasiosphaeriaceae</taxon>
        <taxon>Lasiosphaeria</taxon>
    </lineage>
</organism>
<dbReference type="Gene3D" id="4.10.280.10">
    <property type="entry name" value="Helix-loop-helix DNA-binding domain"/>
    <property type="match status" value="1"/>
</dbReference>
<dbReference type="GO" id="GO:0046983">
    <property type="term" value="F:protein dimerization activity"/>
    <property type="evidence" value="ECO:0007669"/>
    <property type="project" value="InterPro"/>
</dbReference>
<feature type="compositionally biased region" description="Polar residues" evidence="1">
    <location>
        <begin position="101"/>
        <end position="121"/>
    </location>
</feature>
<evidence type="ECO:0000256" key="1">
    <source>
        <dbReference type="SAM" id="MobiDB-lite"/>
    </source>
</evidence>
<protein>
    <recommendedName>
        <fullName evidence="2">BHLH domain-containing protein</fullName>
    </recommendedName>
</protein>
<dbReference type="InterPro" id="IPR011598">
    <property type="entry name" value="bHLH_dom"/>
</dbReference>
<dbReference type="PROSITE" id="PS50888">
    <property type="entry name" value="BHLH"/>
    <property type="match status" value="1"/>
</dbReference>
<feature type="region of interest" description="Disordered" evidence="1">
    <location>
        <begin position="180"/>
        <end position="242"/>
    </location>
</feature>
<gene>
    <name evidence="3" type="ORF">B0T24DRAFT_141694</name>
</gene>
<dbReference type="SMART" id="SM00353">
    <property type="entry name" value="HLH"/>
    <property type="match status" value="1"/>
</dbReference>
<feature type="domain" description="BHLH" evidence="2">
    <location>
        <begin position="237"/>
        <end position="303"/>
    </location>
</feature>
<evidence type="ECO:0000313" key="3">
    <source>
        <dbReference type="EMBL" id="KAK3378881.1"/>
    </source>
</evidence>